<dbReference type="InterPro" id="IPR014729">
    <property type="entry name" value="Rossmann-like_a/b/a_fold"/>
</dbReference>
<keyword evidence="4" id="KW-0436">Ligase</keyword>
<dbReference type="GeneID" id="25905021"/>
<dbReference type="EMBL" id="KQ241853">
    <property type="protein sequence ID" value="KNC83217.1"/>
    <property type="molecule type" value="Genomic_DNA"/>
</dbReference>
<evidence type="ECO:0000256" key="2">
    <source>
        <dbReference type="ARBA" id="ARBA00005594"/>
    </source>
</evidence>
<dbReference type="GO" id="GO:0006437">
    <property type="term" value="P:tyrosyl-tRNA aminoacylation"/>
    <property type="evidence" value="ECO:0007669"/>
    <property type="project" value="TreeGrafter"/>
</dbReference>
<gene>
    <name evidence="11" type="ORF">SARC_04517</name>
</gene>
<keyword evidence="8" id="KW-0030">Aminoacyl-tRNA synthetase</keyword>
<evidence type="ECO:0000256" key="1">
    <source>
        <dbReference type="ARBA" id="ARBA00002025"/>
    </source>
</evidence>
<dbReference type="GO" id="GO:0004831">
    <property type="term" value="F:tyrosine-tRNA ligase activity"/>
    <property type="evidence" value="ECO:0007669"/>
    <property type="project" value="UniProtKB-EC"/>
</dbReference>
<keyword evidence="12" id="KW-1185">Reference proteome</keyword>
<keyword evidence="5" id="KW-0547">Nucleotide-binding</keyword>
<evidence type="ECO:0000313" key="12">
    <source>
        <dbReference type="Proteomes" id="UP000054560"/>
    </source>
</evidence>
<dbReference type="PANTHER" id="PTHR46264">
    <property type="entry name" value="TYROSINE-TRNA LIGASE"/>
    <property type="match status" value="1"/>
</dbReference>
<dbReference type="RefSeq" id="XP_014157119.1">
    <property type="nucleotide sequence ID" value="XM_014301644.1"/>
</dbReference>
<evidence type="ECO:0000256" key="10">
    <source>
        <dbReference type="ARBA" id="ARBA00048248"/>
    </source>
</evidence>
<dbReference type="eggNOG" id="KOG2144">
    <property type="taxonomic scope" value="Eukaryota"/>
</dbReference>
<dbReference type="STRING" id="667725.A0A0L0G257"/>
<evidence type="ECO:0000256" key="9">
    <source>
        <dbReference type="ARBA" id="ARBA00033323"/>
    </source>
</evidence>
<dbReference type="AlphaFoldDB" id="A0A0L0G257"/>
<sequence>MAETKPKANAVEMDEESQRKYDLVRSIGEECIQESELKNLILKKPGFRLYDGFEPSGRMHIAQGVFKAMNVNKCTAAGGTFVFWVADWFGLMNDKMGGDLDKIKVVGEYFIEVWTGAGMDLSNVEFRWASDGIVGNAASYWPQVMDVARCFSVTRINKCCQIMGRKEGTLTAAQILYPLMQCSDIFHLRADICQLGVDQRKVNMLAREYCDASKRKLKPVILSHHMMYGLLEGQEKMSKSNPDSAIFVEDQREDILRKINQAYCPLKSTGKGVDTTAEYTMRLKEDDLQNPCFDYLENIVFNKPDPSITMGGQTYTTFESARDAVVNADVSEIDFKAALGDAVDGAIKPIRDHFRDSDKARTLLETIQGYKNETGAPAKKSTRRLALSTGQDAVFMVYAPFASYEYTMEAFLPLAEAMSSAPVDSQCILWLPDWASKCQNKMEGDLKVIAQCYAVLVETLRAFLPAATFERFEVLFQSHGILRDASNYWLSAINVGRSLTVTDILTGQGDDESCAGLIVASLMFVADTMGVAGDSCTVSVPAELKVMGDIAHKYITGLDDPAVVAPRVAVREGADLYLREELESGLKNQDAILFLMDTQIELPRKFKRAFCEPQNVTFCPLLSVVRDIVLPQSGALVISRSAENGGDIEYTTYDSLEADYASAKLHPGDLKPAVQKAYLAIVDPLLKCFKENPMAKKAVGDVKKYAKQAKSKK</sequence>
<dbReference type="EC" id="6.1.1.1" evidence="3"/>
<dbReference type="PANTHER" id="PTHR46264:SF4">
    <property type="entry name" value="TYROSINE--TRNA LIGASE, CYTOPLASMIC"/>
    <property type="match status" value="1"/>
</dbReference>
<dbReference type="Pfam" id="PF00579">
    <property type="entry name" value="tRNA-synt_1b"/>
    <property type="match status" value="1"/>
</dbReference>
<dbReference type="InterPro" id="IPR050489">
    <property type="entry name" value="Tyr-tRNA_synthase"/>
</dbReference>
<comment type="catalytic activity">
    <reaction evidence="10">
        <text>tRNA(Tyr) + L-tyrosine + ATP = L-tyrosyl-tRNA(Tyr) + AMP + diphosphate + H(+)</text>
        <dbReference type="Rhea" id="RHEA:10220"/>
        <dbReference type="Rhea" id="RHEA-COMP:9706"/>
        <dbReference type="Rhea" id="RHEA-COMP:9707"/>
        <dbReference type="ChEBI" id="CHEBI:15378"/>
        <dbReference type="ChEBI" id="CHEBI:30616"/>
        <dbReference type="ChEBI" id="CHEBI:33019"/>
        <dbReference type="ChEBI" id="CHEBI:58315"/>
        <dbReference type="ChEBI" id="CHEBI:78442"/>
        <dbReference type="ChEBI" id="CHEBI:78536"/>
        <dbReference type="ChEBI" id="CHEBI:456215"/>
        <dbReference type="EC" id="6.1.1.1"/>
    </reaction>
</comment>
<name>A0A0L0G257_9EUKA</name>
<dbReference type="Gene3D" id="3.40.50.620">
    <property type="entry name" value="HUPs"/>
    <property type="match status" value="3"/>
</dbReference>
<dbReference type="FunFam" id="3.40.50.620:FF:000085">
    <property type="entry name" value="Tyrosine--tRNA ligase 1 cytoplasmic"/>
    <property type="match status" value="1"/>
</dbReference>
<dbReference type="GO" id="GO:0005737">
    <property type="term" value="C:cytoplasm"/>
    <property type="evidence" value="ECO:0007669"/>
    <property type="project" value="TreeGrafter"/>
</dbReference>
<keyword evidence="6" id="KW-0067">ATP-binding</keyword>
<protein>
    <recommendedName>
        <fullName evidence="3">tyrosine--tRNA ligase</fullName>
        <ecNumber evidence="3">6.1.1.1</ecNumber>
    </recommendedName>
    <alternativeName>
        <fullName evidence="9">Tyrosyl-tRNA synthetase</fullName>
    </alternativeName>
</protein>
<proteinExistence type="inferred from homology"/>
<accession>A0A0L0G257</accession>
<dbReference type="InterPro" id="IPR002305">
    <property type="entry name" value="aa-tRNA-synth_Ic"/>
</dbReference>
<evidence type="ECO:0000256" key="3">
    <source>
        <dbReference type="ARBA" id="ARBA00013160"/>
    </source>
</evidence>
<dbReference type="Proteomes" id="UP000054560">
    <property type="component" value="Unassembled WGS sequence"/>
</dbReference>
<comment type="function">
    <text evidence="1">Catalyzes the attachment of tyrosine to tRNA(Tyr) in a two-step reaction: tyrosine is first activated by ATP to form Tyr-AMP and then transferred to the acceptor end of tRNA(Tyr).</text>
</comment>
<evidence type="ECO:0000313" key="11">
    <source>
        <dbReference type="EMBL" id="KNC83217.1"/>
    </source>
</evidence>
<evidence type="ECO:0000256" key="7">
    <source>
        <dbReference type="ARBA" id="ARBA00022917"/>
    </source>
</evidence>
<dbReference type="SUPFAM" id="SSF52374">
    <property type="entry name" value="Nucleotidylyl transferase"/>
    <property type="match status" value="2"/>
</dbReference>
<dbReference type="GO" id="GO:0005524">
    <property type="term" value="F:ATP binding"/>
    <property type="evidence" value="ECO:0007669"/>
    <property type="project" value="UniProtKB-KW"/>
</dbReference>
<evidence type="ECO:0000256" key="4">
    <source>
        <dbReference type="ARBA" id="ARBA00022598"/>
    </source>
</evidence>
<evidence type="ECO:0000256" key="8">
    <source>
        <dbReference type="ARBA" id="ARBA00023146"/>
    </source>
</evidence>
<organism evidence="11 12">
    <name type="scientific">Sphaeroforma arctica JP610</name>
    <dbReference type="NCBI Taxonomy" id="667725"/>
    <lineage>
        <taxon>Eukaryota</taxon>
        <taxon>Ichthyosporea</taxon>
        <taxon>Ichthyophonida</taxon>
        <taxon>Sphaeroforma</taxon>
    </lineage>
</organism>
<evidence type="ECO:0000256" key="6">
    <source>
        <dbReference type="ARBA" id="ARBA00022840"/>
    </source>
</evidence>
<keyword evidence="7" id="KW-0648">Protein biosynthesis</keyword>
<dbReference type="OrthoDB" id="197206at2759"/>
<reference evidence="11 12" key="1">
    <citation type="submission" date="2011-02" db="EMBL/GenBank/DDBJ databases">
        <title>The Genome Sequence of Sphaeroforma arctica JP610.</title>
        <authorList>
            <consortium name="The Broad Institute Genome Sequencing Platform"/>
            <person name="Russ C."/>
            <person name="Cuomo C."/>
            <person name="Young S.K."/>
            <person name="Zeng Q."/>
            <person name="Gargeya S."/>
            <person name="Alvarado L."/>
            <person name="Berlin A."/>
            <person name="Chapman S.B."/>
            <person name="Chen Z."/>
            <person name="Freedman E."/>
            <person name="Gellesch M."/>
            <person name="Goldberg J."/>
            <person name="Griggs A."/>
            <person name="Gujja S."/>
            <person name="Heilman E."/>
            <person name="Heiman D."/>
            <person name="Howarth C."/>
            <person name="Mehta T."/>
            <person name="Neiman D."/>
            <person name="Pearson M."/>
            <person name="Roberts A."/>
            <person name="Saif S."/>
            <person name="Shea T."/>
            <person name="Shenoy N."/>
            <person name="Sisk P."/>
            <person name="Stolte C."/>
            <person name="Sykes S."/>
            <person name="White J."/>
            <person name="Yandava C."/>
            <person name="Burger G."/>
            <person name="Gray M.W."/>
            <person name="Holland P.W.H."/>
            <person name="King N."/>
            <person name="Lang F.B.F."/>
            <person name="Roger A.J."/>
            <person name="Ruiz-Trillo I."/>
            <person name="Haas B."/>
            <person name="Nusbaum C."/>
            <person name="Birren B."/>
        </authorList>
    </citation>
    <scope>NUCLEOTIDE SEQUENCE [LARGE SCALE GENOMIC DNA]</scope>
    <source>
        <strain evidence="11 12">JP610</strain>
    </source>
</reference>
<evidence type="ECO:0000256" key="5">
    <source>
        <dbReference type="ARBA" id="ARBA00022741"/>
    </source>
</evidence>
<comment type="similarity">
    <text evidence="2">Belongs to the class-I aminoacyl-tRNA synthetase family.</text>
</comment>
<dbReference type="NCBIfam" id="NF006330">
    <property type="entry name" value="PRK08560.1"/>
    <property type="match status" value="1"/>
</dbReference>